<keyword evidence="4" id="KW-1185">Reference proteome</keyword>
<dbReference type="EMBL" id="CP035758">
    <property type="protein sequence ID" value="QBD81411.1"/>
    <property type="molecule type" value="Genomic_DNA"/>
</dbReference>
<sequence length="246" mass="27918">MCDPEACPSAKSESRAIDALLEEYDPFINALVKERIHQYANVIPAGVLDLETDEIVQRVRIKFWHALEEKVISYPRAYLMRIVRNEFIDLTRRRSFLPLPVDQEGEIYCGSALVASSEEMSDPAEVLEKRLGIVKLMQETAKAVLTLPRRQQQAMICALIENVDNLNMLWAAFRACNVDVHFYHWPQEKEAKRLLQSSLSYARLQIACKLKKGARGQSTRVRGAPLTGRAAGRSRERAVPAYLPHG</sequence>
<dbReference type="Pfam" id="PF04542">
    <property type="entry name" value="Sigma70_r2"/>
    <property type="match status" value="1"/>
</dbReference>
<dbReference type="GO" id="GO:0006352">
    <property type="term" value="P:DNA-templated transcription initiation"/>
    <property type="evidence" value="ECO:0007669"/>
    <property type="project" value="InterPro"/>
</dbReference>
<feature type="region of interest" description="Disordered" evidence="1">
    <location>
        <begin position="218"/>
        <end position="246"/>
    </location>
</feature>
<dbReference type="InterPro" id="IPR007627">
    <property type="entry name" value="RNA_pol_sigma70_r2"/>
</dbReference>
<evidence type="ECO:0000313" key="4">
    <source>
        <dbReference type="Proteomes" id="UP000290365"/>
    </source>
</evidence>
<reference evidence="3 4" key="1">
    <citation type="submission" date="2019-01" db="EMBL/GenBank/DDBJ databases">
        <title>Ktedonosporobacter rubrisoli SCAWS-G2.</title>
        <authorList>
            <person name="Huang Y."/>
            <person name="Yan B."/>
        </authorList>
    </citation>
    <scope>NUCLEOTIDE SEQUENCE [LARGE SCALE GENOMIC DNA]</scope>
    <source>
        <strain evidence="3 4">SCAWS-G2</strain>
    </source>
</reference>
<accession>A0A4V0YZZ2</accession>
<gene>
    <name evidence="3" type="ORF">EPA93_37740</name>
</gene>
<dbReference type="AlphaFoldDB" id="A0A4V0YZZ2"/>
<dbReference type="InterPro" id="IPR013325">
    <property type="entry name" value="RNA_pol_sigma_r2"/>
</dbReference>
<organism evidence="3 4">
    <name type="scientific">Ktedonosporobacter rubrisoli</name>
    <dbReference type="NCBI Taxonomy" id="2509675"/>
    <lineage>
        <taxon>Bacteria</taxon>
        <taxon>Bacillati</taxon>
        <taxon>Chloroflexota</taxon>
        <taxon>Ktedonobacteria</taxon>
        <taxon>Ktedonobacterales</taxon>
        <taxon>Ktedonosporobacteraceae</taxon>
        <taxon>Ktedonosporobacter</taxon>
    </lineage>
</organism>
<evidence type="ECO:0000313" key="3">
    <source>
        <dbReference type="EMBL" id="QBD81411.1"/>
    </source>
</evidence>
<dbReference type="SUPFAM" id="SSF88946">
    <property type="entry name" value="Sigma2 domain of RNA polymerase sigma factors"/>
    <property type="match status" value="1"/>
</dbReference>
<evidence type="ECO:0000259" key="2">
    <source>
        <dbReference type="Pfam" id="PF04542"/>
    </source>
</evidence>
<proteinExistence type="predicted"/>
<feature type="domain" description="RNA polymerase sigma-70 region 2" evidence="2">
    <location>
        <begin position="51"/>
        <end position="95"/>
    </location>
</feature>
<evidence type="ECO:0000256" key="1">
    <source>
        <dbReference type="SAM" id="MobiDB-lite"/>
    </source>
</evidence>
<dbReference type="KEGG" id="kbs:EPA93_37740"/>
<name>A0A4V0YZZ2_KTERU</name>
<dbReference type="Gene3D" id="1.10.1740.10">
    <property type="match status" value="1"/>
</dbReference>
<dbReference type="Proteomes" id="UP000290365">
    <property type="component" value="Chromosome"/>
</dbReference>
<dbReference type="GO" id="GO:0003700">
    <property type="term" value="F:DNA-binding transcription factor activity"/>
    <property type="evidence" value="ECO:0007669"/>
    <property type="project" value="InterPro"/>
</dbReference>
<dbReference type="OrthoDB" id="171240at2"/>
<protein>
    <submittedName>
        <fullName evidence="3">Sigma-70 family RNA polymerase sigma factor</fullName>
    </submittedName>
</protein>
<dbReference type="RefSeq" id="WP_129892472.1">
    <property type="nucleotide sequence ID" value="NZ_CP035758.1"/>
</dbReference>